<evidence type="ECO:0000259" key="2">
    <source>
        <dbReference type="Pfam" id="PF01408"/>
    </source>
</evidence>
<dbReference type="InterPro" id="IPR055170">
    <property type="entry name" value="GFO_IDH_MocA-like_dom"/>
</dbReference>
<dbReference type="GO" id="GO:0000166">
    <property type="term" value="F:nucleotide binding"/>
    <property type="evidence" value="ECO:0007669"/>
    <property type="project" value="InterPro"/>
</dbReference>
<proteinExistence type="predicted"/>
<dbReference type="OrthoDB" id="6183734at2"/>
<dbReference type="InterPro" id="IPR050463">
    <property type="entry name" value="Gfo/Idh/MocA_oxidrdct_glycsds"/>
</dbReference>
<name>A0A5B8IYK6_9RHOB</name>
<protein>
    <submittedName>
        <fullName evidence="4">Gfo/Idh/MocA family oxidoreductase</fullName>
    </submittedName>
</protein>
<evidence type="ECO:0000313" key="5">
    <source>
        <dbReference type="Proteomes" id="UP000318483"/>
    </source>
</evidence>
<feature type="domain" description="GFO/IDH/MocA-like oxidoreductase" evidence="3">
    <location>
        <begin position="134"/>
        <end position="274"/>
    </location>
</feature>
<accession>A0A5B8IYK6</accession>
<geneLocation type="plasmid" evidence="4 5">
    <name>unnamed3</name>
</geneLocation>
<dbReference type="EMBL" id="CP042264">
    <property type="protein sequence ID" value="QDY71212.1"/>
    <property type="molecule type" value="Genomic_DNA"/>
</dbReference>
<keyword evidence="5" id="KW-1185">Reference proteome</keyword>
<keyword evidence="4" id="KW-0614">Plasmid</keyword>
<sequence>MTKKPVRILILGTGTMANVHAQSFAAIDGVEVVGGVDNRPDVLKAFCEKHSIPNAFGLLDDALEWGEFDAVANVTPDAVHYPTTMMILEQGKHILCEKPLSTQYGYAAEMADRAREKGVVSMVNLSYRNVPALQYAAEMIRNGTLGTVRHFEASYLQSWLTQPAWGDWRTESAWLWRLSREHGSKGVLGDVGIHIVDFATFIAGSLPAEVSCRLETFDKAEGGKIGEYTLDANDSFAMHMKLQNGAIGTISATRFASGHHNDLQLRIYGDYGGLEVKLENFKSILRGCIGAPAMLAQEWTEIDTPEVPTIYERFIAAIREERPPEPTFDRGAELQKVLDLSEISSAQDCKTLLATYD</sequence>
<dbReference type="SUPFAM" id="SSF55347">
    <property type="entry name" value="Glyceraldehyde-3-phosphate dehydrogenase-like, C-terminal domain"/>
    <property type="match status" value="1"/>
</dbReference>
<evidence type="ECO:0000313" key="4">
    <source>
        <dbReference type="EMBL" id="QDY71212.1"/>
    </source>
</evidence>
<gene>
    <name evidence="4" type="ORF">FPZ52_16115</name>
</gene>
<dbReference type="KEGG" id="lit:FPZ52_16115"/>
<feature type="domain" description="Gfo/Idh/MocA-like oxidoreductase N-terminal" evidence="2">
    <location>
        <begin position="6"/>
        <end position="124"/>
    </location>
</feature>
<keyword evidence="1" id="KW-0560">Oxidoreductase</keyword>
<dbReference type="SUPFAM" id="SSF51735">
    <property type="entry name" value="NAD(P)-binding Rossmann-fold domains"/>
    <property type="match status" value="1"/>
</dbReference>
<dbReference type="RefSeq" id="WP_146366628.1">
    <property type="nucleotide sequence ID" value="NZ_CP042264.1"/>
</dbReference>
<dbReference type="InterPro" id="IPR000683">
    <property type="entry name" value="Gfo/Idh/MocA-like_OxRdtase_N"/>
</dbReference>
<dbReference type="Gene3D" id="3.30.360.10">
    <property type="entry name" value="Dihydrodipicolinate Reductase, domain 2"/>
    <property type="match status" value="1"/>
</dbReference>
<organism evidence="4 5">
    <name type="scientific">Qingshengfaniella alkalisoli</name>
    <dbReference type="NCBI Taxonomy" id="2599296"/>
    <lineage>
        <taxon>Bacteria</taxon>
        <taxon>Pseudomonadati</taxon>
        <taxon>Pseudomonadota</taxon>
        <taxon>Alphaproteobacteria</taxon>
        <taxon>Rhodobacterales</taxon>
        <taxon>Paracoccaceae</taxon>
        <taxon>Qingshengfaniella</taxon>
    </lineage>
</organism>
<dbReference type="AlphaFoldDB" id="A0A5B8IYK6"/>
<evidence type="ECO:0000256" key="1">
    <source>
        <dbReference type="ARBA" id="ARBA00023002"/>
    </source>
</evidence>
<dbReference type="InterPro" id="IPR036291">
    <property type="entry name" value="NAD(P)-bd_dom_sf"/>
</dbReference>
<dbReference type="PANTHER" id="PTHR43818:SF11">
    <property type="entry name" value="BCDNA.GH03377"/>
    <property type="match status" value="1"/>
</dbReference>
<dbReference type="Pfam" id="PF01408">
    <property type="entry name" value="GFO_IDH_MocA"/>
    <property type="match status" value="1"/>
</dbReference>
<dbReference type="Gene3D" id="3.40.50.720">
    <property type="entry name" value="NAD(P)-binding Rossmann-like Domain"/>
    <property type="match status" value="1"/>
</dbReference>
<dbReference type="GO" id="GO:0016491">
    <property type="term" value="F:oxidoreductase activity"/>
    <property type="evidence" value="ECO:0007669"/>
    <property type="project" value="UniProtKB-KW"/>
</dbReference>
<dbReference type="Pfam" id="PF22725">
    <property type="entry name" value="GFO_IDH_MocA_C3"/>
    <property type="match status" value="1"/>
</dbReference>
<evidence type="ECO:0000259" key="3">
    <source>
        <dbReference type="Pfam" id="PF22725"/>
    </source>
</evidence>
<dbReference type="Proteomes" id="UP000318483">
    <property type="component" value="Plasmid unnamed3"/>
</dbReference>
<reference evidence="4 5" key="1">
    <citation type="submission" date="2019-07" db="EMBL/GenBank/DDBJ databases">
        <title>Litoreibacter alkalisoli sp. nov., isolated from saline-alkaline soil.</title>
        <authorList>
            <person name="Wang S."/>
            <person name="Xu L."/>
            <person name="Xing Y.-T."/>
            <person name="Sun J.-Q."/>
        </authorList>
    </citation>
    <scope>NUCLEOTIDE SEQUENCE [LARGE SCALE GENOMIC DNA]</scope>
    <source>
        <strain evidence="4 5">LN3S51</strain>
        <plasmid evidence="4 5">unnamed3</plasmid>
    </source>
</reference>
<dbReference type="PANTHER" id="PTHR43818">
    <property type="entry name" value="BCDNA.GH03377"/>
    <property type="match status" value="1"/>
</dbReference>